<dbReference type="PANTHER" id="PTHR10954:SF18">
    <property type="entry name" value="RIBONUCLEASE HII"/>
    <property type="match status" value="1"/>
</dbReference>
<evidence type="ECO:0000313" key="19">
    <source>
        <dbReference type="Proteomes" id="UP001163882"/>
    </source>
</evidence>
<evidence type="ECO:0000256" key="6">
    <source>
        <dbReference type="ARBA" id="ARBA00012180"/>
    </source>
</evidence>
<proteinExistence type="inferred from homology"/>
<feature type="domain" description="RNase H type-2" evidence="17">
    <location>
        <begin position="28"/>
        <end position="213"/>
    </location>
</feature>
<comment type="similarity">
    <text evidence="5 14 16">Belongs to the RNase HII family.</text>
</comment>
<dbReference type="EMBL" id="CP107716">
    <property type="protein sequence ID" value="UYQ71489.1"/>
    <property type="molecule type" value="Genomic_DNA"/>
</dbReference>
<comment type="function">
    <text evidence="3 14 16">Endonuclease that specifically degrades the RNA of RNA-DNA hybrids.</text>
</comment>
<keyword evidence="9 14" id="KW-0540">Nuclease</keyword>
<dbReference type="InterPro" id="IPR024567">
    <property type="entry name" value="RNase_HII/HIII_dom"/>
</dbReference>
<dbReference type="InterPro" id="IPR001352">
    <property type="entry name" value="RNase_HII/HIII"/>
</dbReference>
<evidence type="ECO:0000256" key="16">
    <source>
        <dbReference type="RuleBase" id="RU003515"/>
    </source>
</evidence>
<dbReference type="Proteomes" id="UP001163882">
    <property type="component" value="Chromosome"/>
</dbReference>
<sequence length="213" mass="22361">MPKSDSKPLVVDAPSYELEAAALAGGHAMVAGIDEAGRGPLAGPVVAAAVVLDPLAIPEGLNDSKKLTEEKREALFAQIMATAQVGFCAASVEVIDRLNIRGATLWAMCQALDALPVRPDMALIDGRDVPEGLSCTGQFVIGGDGKSLSIAAASIVAKVVRDRMCHIMDVGLPHYRFGQHKGYGTALHLEALATHGPCEMHRMSFAPVLAARR</sequence>
<keyword evidence="12 14" id="KW-0378">Hydrolase</keyword>
<organism evidence="18 19">
    <name type="scientific">Pelagibacterium flavum</name>
    <dbReference type="NCBI Taxonomy" id="2984530"/>
    <lineage>
        <taxon>Bacteria</taxon>
        <taxon>Pseudomonadati</taxon>
        <taxon>Pseudomonadota</taxon>
        <taxon>Alphaproteobacteria</taxon>
        <taxon>Hyphomicrobiales</taxon>
        <taxon>Devosiaceae</taxon>
        <taxon>Pelagibacterium</taxon>
    </lineage>
</organism>
<dbReference type="Gene3D" id="3.30.420.10">
    <property type="entry name" value="Ribonuclease H-like superfamily/Ribonuclease H"/>
    <property type="match status" value="1"/>
</dbReference>
<dbReference type="Pfam" id="PF01351">
    <property type="entry name" value="RNase_HII"/>
    <property type="match status" value="1"/>
</dbReference>
<evidence type="ECO:0000256" key="10">
    <source>
        <dbReference type="ARBA" id="ARBA00022723"/>
    </source>
</evidence>
<comment type="subcellular location">
    <subcellularLocation>
        <location evidence="4 14">Cytoplasm</location>
    </subcellularLocation>
</comment>
<evidence type="ECO:0000256" key="9">
    <source>
        <dbReference type="ARBA" id="ARBA00022722"/>
    </source>
</evidence>
<dbReference type="InterPro" id="IPR012337">
    <property type="entry name" value="RNaseH-like_sf"/>
</dbReference>
<evidence type="ECO:0000256" key="1">
    <source>
        <dbReference type="ARBA" id="ARBA00000077"/>
    </source>
</evidence>
<feature type="binding site" evidence="14 15">
    <location>
        <position position="34"/>
    </location>
    <ligand>
        <name>a divalent metal cation</name>
        <dbReference type="ChEBI" id="CHEBI:60240"/>
    </ligand>
</feature>
<keyword evidence="13 14" id="KW-0464">Manganese</keyword>
<evidence type="ECO:0000256" key="5">
    <source>
        <dbReference type="ARBA" id="ARBA00007383"/>
    </source>
</evidence>
<dbReference type="SUPFAM" id="SSF53098">
    <property type="entry name" value="Ribonuclease H-like"/>
    <property type="match status" value="1"/>
</dbReference>
<keyword evidence="10 14" id="KW-0479">Metal-binding</keyword>
<dbReference type="CDD" id="cd07182">
    <property type="entry name" value="RNase_HII_bacteria_HII_like"/>
    <property type="match status" value="1"/>
</dbReference>
<keyword evidence="8 14" id="KW-0963">Cytoplasm</keyword>
<evidence type="ECO:0000256" key="14">
    <source>
        <dbReference type="HAMAP-Rule" id="MF_00052"/>
    </source>
</evidence>
<evidence type="ECO:0000256" key="13">
    <source>
        <dbReference type="ARBA" id="ARBA00023211"/>
    </source>
</evidence>
<evidence type="ECO:0000256" key="11">
    <source>
        <dbReference type="ARBA" id="ARBA00022759"/>
    </source>
</evidence>
<accession>A0ABY6IMA1</accession>
<dbReference type="NCBIfam" id="NF000595">
    <property type="entry name" value="PRK00015.1-3"/>
    <property type="match status" value="1"/>
</dbReference>
<comment type="catalytic activity">
    <reaction evidence="1 14 15 16">
        <text>Endonucleolytic cleavage to 5'-phosphomonoester.</text>
        <dbReference type="EC" id="3.1.26.4"/>
    </reaction>
</comment>
<evidence type="ECO:0000256" key="2">
    <source>
        <dbReference type="ARBA" id="ARBA00001946"/>
    </source>
</evidence>
<evidence type="ECO:0000256" key="3">
    <source>
        <dbReference type="ARBA" id="ARBA00004065"/>
    </source>
</evidence>
<evidence type="ECO:0000259" key="17">
    <source>
        <dbReference type="PROSITE" id="PS51975"/>
    </source>
</evidence>
<dbReference type="InterPro" id="IPR036397">
    <property type="entry name" value="RNaseH_sf"/>
</dbReference>
<dbReference type="EC" id="3.1.26.4" evidence="6 14"/>
<dbReference type="RefSeq" id="WP_264225140.1">
    <property type="nucleotide sequence ID" value="NZ_CP107716.1"/>
</dbReference>
<evidence type="ECO:0000256" key="4">
    <source>
        <dbReference type="ARBA" id="ARBA00004496"/>
    </source>
</evidence>
<name>A0ABY6IMA1_9HYPH</name>
<dbReference type="InterPro" id="IPR022898">
    <property type="entry name" value="RNase_HII"/>
</dbReference>
<dbReference type="PROSITE" id="PS51975">
    <property type="entry name" value="RNASE_H_2"/>
    <property type="match status" value="1"/>
</dbReference>
<evidence type="ECO:0000256" key="7">
    <source>
        <dbReference type="ARBA" id="ARBA00019179"/>
    </source>
</evidence>
<dbReference type="HAMAP" id="MF_00052_B">
    <property type="entry name" value="RNase_HII_B"/>
    <property type="match status" value="1"/>
</dbReference>
<comment type="cofactor">
    <cofactor evidence="14 15">
        <name>Mn(2+)</name>
        <dbReference type="ChEBI" id="CHEBI:29035"/>
    </cofactor>
    <cofactor evidence="14 15">
        <name>Mg(2+)</name>
        <dbReference type="ChEBI" id="CHEBI:18420"/>
    </cofactor>
    <text evidence="14 15">Manganese or magnesium. Binds 1 divalent metal ion per monomer in the absence of substrate. May bind a second metal ion after substrate binding.</text>
</comment>
<keyword evidence="11 14" id="KW-0255">Endonuclease</keyword>
<dbReference type="GO" id="GO:0004523">
    <property type="term" value="F:RNA-DNA hybrid ribonuclease activity"/>
    <property type="evidence" value="ECO:0007669"/>
    <property type="project" value="UniProtKB-EC"/>
</dbReference>
<feature type="binding site" evidence="14 15">
    <location>
        <position position="35"/>
    </location>
    <ligand>
        <name>a divalent metal cation</name>
        <dbReference type="ChEBI" id="CHEBI:60240"/>
    </ligand>
</feature>
<protein>
    <recommendedName>
        <fullName evidence="7 14">Ribonuclease HII</fullName>
        <shortName evidence="14">RNase HII</shortName>
        <ecNumber evidence="6 14">3.1.26.4</ecNumber>
    </recommendedName>
</protein>
<evidence type="ECO:0000256" key="8">
    <source>
        <dbReference type="ARBA" id="ARBA00022490"/>
    </source>
</evidence>
<keyword evidence="19" id="KW-1185">Reference proteome</keyword>
<feature type="binding site" evidence="14 15">
    <location>
        <position position="125"/>
    </location>
    <ligand>
        <name>a divalent metal cation</name>
        <dbReference type="ChEBI" id="CHEBI:60240"/>
    </ligand>
</feature>
<gene>
    <name evidence="14" type="primary">rnhB</name>
    <name evidence="18" type="ORF">OF122_15765</name>
</gene>
<evidence type="ECO:0000313" key="18">
    <source>
        <dbReference type="EMBL" id="UYQ71489.1"/>
    </source>
</evidence>
<comment type="cofactor">
    <cofactor evidence="2">
        <name>Mg(2+)</name>
        <dbReference type="ChEBI" id="CHEBI:18420"/>
    </cofactor>
</comment>
<reference evidence="18" key="1">
    <citation type="submission" date="2022-10" db="EMBL/GenBank/DDBJ databases">
        <title>YIM 151497 complete genome.</title>
        <authorList>
            <person name="Chen X."/>
        </authorList>
    </citation>
    <scope>NUCLEOTIDE SEQUENCE</scope>
    <source>
        <strain evidence="18">YIM 151497</strain>
    </source>
</reference>
<evidence type="ECO:0000256" key="12">
    <source>
        <dbReference type="ARBA" id="ARBA00022801"/>
    </source>
</evidence>
<dbReference type="PANTHER" id="PTHR10954">
    <property type="entry name" value="RIBONUCLEASE H2 SUBUNIT A"/>
    <property type="match status" value="1"/>
</dbReference>
<evidence type="ECO:0000256" key="15">
    <source>
        <dbReference type="PROSITE-ProRule" id="PRU01319"/>
    </source>
</evidence>